<proteinExistence type="predicted"/>
<dbReference type="EMBL" id="SMOL01000231">
    <property type="protein sequence ID" value="KAB2622178.1"/>
    <property type="molecule type" value="Genomic_DNA"/>
</dbReference>
<gene>
    <name evidence="1" type="ORF">D8674_024360</name>
</gene>
<reference evidence="2" key="2">
    <citation type="submission" date="2019-10" db="EMBL/GenBank/DDBJ databases">
        <title>A de novo genome assembly of a pear dwarfing rootstock.</title>
        <authorList>
            <person name="Wang F."/>
            <person name="Wang J."/>
            <person name="Li S."/>
            <person name="Zhang Y."/>
            <person name="Fang M."/>
            <person name="Ma L."/>
            <person name="Zhao Y."/>
            <person name="Jiang S."/>
        </authorList>
    </citation>
    <scope>NUCLEOTIDE SEQUENCE [LARGE SCALE GENOMIC DNA]</scope>
</reference>
<protein>
    <submittedName>
        <fullName evidence="1">Uncharacterized protein</fullName>
    </submittedName>
</protein>
<sequence length="174" mass="20604">MIRIARPGKMFFKRSLLLLQARVLRKHHHLSLNKTSYDCKLHLMEFSKSLTDHAYTCQFLKLLEVVRKTSLSVKLSTRKSWKTGKKEAYQALAVDDISDYNPQKKKERGSVKETYLPLACSNEEFQAILDTMPLDETIKLPRLYKNSSKKERNDPRYYCYRQYMEHTYIVCQTL</sequence>
<dbReference type="Proteomes" id="UP000327157">
    <property type="component" value="Chromosome 4"/>
</dbReference>
<accession>A0A5N5H3L7</accession>
<name>A0A5N5H3L7_9ROSA</name>
<comment type="caution">
    <text evidence="1">The sequence shown here is derived from an EMBL/GenBank/DDBJ whole genome shotgun (WGS) entry which is preliminary data.</text>
</comment>
<reference evidence="1 2" key="1">
    <citation type="submission" date="2019-09" db="EMBL/GenBank/DDBJ databases">
        <authorList>
            <person name="Ou C."/>
        </authorList>
    </citation>
    <scope>NUCLEOTIDE SEQUENCE [LARGE SCALE GENOMIC DNA]</scope>
    <source>
        <strain evidence="1">S2</strain>
        <tissue evidence="1">Leaf</tissue>
    </source>
</reference>
<reference evidence="1 2" key="3">
    <citation type="submission" date="2019-11" db="EMBL/GenBank/DDBJ databases">
        <title>A de novo genome assembly of a pear dwarfing rootstock.</title>
        <authorList>
            <person name="Wang F."/>
            <person name="Wang J."/>
            <person name="Li S."/>
            <person name="Zhang Y."/>
            <person name="Fang M."/>
            <person name="Ma L."/>
            <person name="Zhao Y."/>
            <person name="Jiang S."/>
        </authorList>
    </citation>
    <scope>NUCLEOTIDE SEQUENCE [LARGE SCALE GENOMIC DNA]</scope>
    <source>
        <strain evidence="1">S2</strain>
        <tissue evidence="1">Leaf</tissue>
    </source>
</reference>
<dbReference type="AlphaFoldDB" id="A0A5N5H3L7"/>
<organism evidence="1 2">
    <name type="scientific">Pyrus ussuriensis x Pyrus communis</name>
    <dbReference type="NCBI Taxonomy" id="2448454"/>
    <lineage>
        <taxon>Eukaryota</taxon>
        <taxon>Viridiplantae</taxon>
        <taxon>Streptophyta</taxon>
        <taxon>Embryophyta</taxon>
        <taxon>Tracheophyta</taxon>
        <taxon>Spermatophyta</taxon>
        <taxon>Magnoliopsida</taxon>
        <taxon>eudicotyledons</taxon>
        <taxon>Gunneridae</taxon>
        <taxon>Pentapetalae</taxon>
        <taxon>rosids</taxon>
        <taxon>fabids</taxon>
        <taxon>Rosales</taxon>
        <taxon>Rosaceae</taxon>
        <taxon>Amygdaloideae</taxon>
        <taxon>Maleae</taxon>
        <taxon>Pyrus</taxon>
    </lineage>
</organism>
<evidence type="ECO:0000313" key="1">
    <source>
        <dbReference type="EMBL" id="KAB2622178.1"/>
    </source>
</evidence>
<dbReference type="OrthoDB" id="1749434at2759"/>
<keyword evidence="2" id="KW-1185">Reference proteome</keyword>
<evidence type="ECO:0000313" key="2">
    <source>
        <dbReference type="Proteomes" id="UP000327157"/>
    </source>
</evidence>